<comment type="similarity">
    <text evidence="1 4">Belongs to the universal ribosomal protein uL23 family.</text>
</comment>
<evidence type="ECO:0000313" key="6">
    <source>
        <dbReference type="Proteomes" id="UP000319383"/>
    </source>
</evidence>
<dbReference type="NCBIfam" id="NF004363">
    <property type="entry name" value="PRK05738.2-4"/>
    <property type="match status" value="1"/>
</dbReference>
<dbReference type="KEGG" id="sdyn:Mal52_54270"/>
<name>A0A517ZWQ4_9PLAN</name>
<protein>
    <recommendedName>
        <fullName evidence="4">Large ribosomal subunit protein uL23</fullName>
    </recommendedName>
</protein>
<dbReference type="Proteomes" id="UP000319383">
    <property type="component" value="Chromosome"/>
</dbReference>
<dbReference type="InterPro" id="IPR013025">
    <property type="entry name" value="Ribosomal_uL23-like"/>
</dbReference>
<keyword evidence="6" id="KW-1185">Reference proteome</keyword>
<sequence>MATAEKKSGLTLEPYQVVYRPLITEKGTHISTRYNAYPFEVNPLCTKTEIKEAVEKLWEVRVVAVRTQNRIGKPRRTKNQVGRTSGWKKAIVQLHDEDRIAFF</sequence>
<dbReference type="RefSeq" id="WP_145379482.1">
    <property type="nucleotide sequence ID" value="NZ_CAXBED010000096.1"/>
</dbReference>
<dbReference type="GO" id="GO:0005840">
    <property type="term" value="C:ribosome"/>
    <property type="evidence" value="ECO:0007669"/>
    <property type="project" value="UniProtKB-KW"/>
</dbReference>
<accession>A0A517ZWQ4</accession>
<gene>
    <name evidence="4 5" type="primary">rplW</name>
    <name evidence="5" type="ORF">Mal52_54270</name>
</gene>
<dbReference type="GO" id="GO:0006412">
    <property type="term" value="P:translation"/>
    <property type="evidence" value="ECO:0007669"/>
    <property type="project" value="UniProtKB-UniRule"/>
</dbReference>
<evidence type="ECO:0000313" key="5">
    <source>
        <dbReference type="EMBL" id="QDU46904.1"/>
    </source>
</evidence>
<dbReference type="OrthoDB" id="9793353at2"/>
<dbReference type="Gene3D" id="3.30.70.330">
    <property type="match status" value="1"/>
</dbReference>
<keyword evidence="4" id="KW-0699">rRNA-binding</keyword>
<dbReference type="SUPFAM" id="SSF54189">
    <property type="entry name" value="Ribosomal proteins S24e, L23 and L15e"/>
    <property type="match status" value="1"/>
</dbReference>
<dbReference type="GO" id="GO:0019843">
    <property type="term" value="F:rRNA binding"/>
    <property type="evidence" value="ECO:0007669"/>
    <property type="project" value="UniProtKB-UniRule"/>
</dbReference>
<keyword evidence="3 4" id="KW-0687">Ribonucleoprotein</keyword>
<dbReference type="GO" id="GO:0003735">
    <property type="term" value="F:structural constituent of ribosome"/>
    <property type="evidence" value="ECO:0007669"/>
    <property type="project" value="InterPro"/>
</dbReference>
<keyword evidence="2 4" id="KW-0689">Ribosomal protein</keyword>
<comment type="function">
    <text evidence="4">One of the early assembly proteins it binds 23S rRNA. One of the proteins that surrounds the polypeptide exit tunnel on the outside of the ribosome. Forms the main docking site for trigger factor binding to the ribosome.</text>
</comment>
<evidence type="ECO:0000256" key="2">
    <source>
        <dbReference type="ARBA" id="ARBA00022980"/>
    </source>
</evidence>
<dbReference type="EMBL" id="CP036276">
    <property type="protein sequence ID" value="QDU46904.1"/>
    <property type="molecule type" value="Genomic_DNA"/>
</dbReference>
<dbReference type="AlphaFoldDB" id="A0A517ZWQ4"/>
<evidence type="ECO:0000256" key="4">
    <source>
        <dbReference type="HAMAP-Rule" id="MF_01369"/>
    </source>
</evidence>
<dbReference type="PANTHER" id="PTHR11620">
    <property type="entry name" value="60S RIBOSOMAL PROTEIN L23A"/>
    <property type="match status" value="1"/>
</dbReference>
<dbReference type="Pfam" id="PF00276">
    <property type="entry name" value="Ribosomal_L23"/>
    <property type="match status" value="1"/>
</dbReference>
<evidence type="ECO:0000256" key="1">
    <source>
        <dbReference type="ARBA" id="ARBA00006700"/>
    </source>
</evidence>
<dbReference type="HAMAP" id="MF_01369_B">
    <property type="entry name" value="Ribosomal_uL23_B"/>
    <property type="match status" value="1"/>
</dbReference>
<comment type="subunit">
    <text evidence="4">Part of the 50S ribosomal subunit. Contacts protein L29, and trigger factor when it is bound to the ribosome.</text>
</comment>
<organism evidence="5 6">
    <name type="scientific">Symmachiella dynata</name>
    <dbReference type="NCBI Taxonomy" id="2527995"/>
    <lineage>
        <taxon>Bacteria</taxon>
        <taxon>Pseudomonadati</taxon>
        <taxon>Planctomycetota</taxon>
        <taxon>Planctomycetia</taxon>
        <taxon>Planctomycetales</taxon>
        <taxon>Planctomycetaceae</taxon>
        <taxon>Symmachiella</taxon>
    </lineage>
</organism>
<dbReference type="InterPro" id="IPR012678">
    <property type="entry name" value="Ribosomal_uL23/eL15/eS24_sf"/>
</dbReference>
<dbReference type="GO" id="GO:1990904">
    <property type="term" value="C:ribonucleoprotein complex"/>
    <property type="evidence" value="ECO:0007669"/>
    <property type="project" value="UniProtKB-KW"/>
</dbReference>
<proteinExistence type="inferred from homology"/>
<dbReference type="InterPro" id="IPR012677">
    <property type="entry name" value="Nucleotide-bd_a/b_plait_sf"/>
</dbReference>
<keyword evidence="4" id="KW-0694">RNA-binding</keyword>
<evidence type="ECO:0000256" key="3">
    <source>
        <dbReference type="ARBA" id="ARBA00023274"/>
    </source>
</evidence>
<reference evidence="5 6" key="1">
    <citation type="submission" date="2019-02" db="EMBL/GenBank/DDBJ databases">
        <title>Deep-cultivation of Planctomycetes and their phenomic and genomic characterization uncovers novel biology.</title>
        <authorList>
            <person name="Wiegand S."/>
            <person name="Jogler M."/>
            <person name="Boedeker C."/>
            <person name="Pinto D."/>
            <person name="Vollmers J."/>
            <person name="Rivas-Marin E."/>
            <person name="Kohn T."/>
            <person name="Peeters S.H."/>
            <person name="Heuer A."/>
            <person name="Rast P."/>
            <person name="Oberbeckmann S."/>
            <person name="Bunk B."/>
            <person name="Jeske O."/>
            <person name="Meyerdierks A."/>
            <person name="Storesund J.E."/>
            <person name="Kallscheuer N."/>
            <person name="Luecker S."/>
            <person name="Lage O.M."/>
            <person name="Pohl T."/>
            <person name="Merkel B.J."/>
            <person name="Hornburger P."/>
            <person name="Mueller R.-W."/>
            <person name="Bruemmer F."/>
            <person name="Labrenz M."/>
            <person name="Spormann A.M."/>
            <person name="Op den Camp H."/>
            <person name="Overmann J."/>
            <person name="Amann R."/>
            <person name="Jetten M.S.M."/>
            <person name="Mascher T."/>
            <person name="Medema M.H."/>
            <person name="Devos D.P."/>
            <person name="Kaster A.-K."/>
            <person name="Ovreas L."/>
            <person name="Rohde M."/>
            <person name="Galperin M.Y."/>
            <person name="Jogler C."/>
        </authorList>
    </citation>
    <scope>NUCLEOTIDE SEQUENCE [LARGE SCALE GENOMIC DNA]</scope>
    <source>
        <strain evidence="5 6">Mal52</strain>
    </source>
</reference>